<dbReference type="SMART" id="SM00054">
    <property type="entry name" value="EFh"/>
    <property type="match status" value="1"/>
</dbReference>
<evidence type="ECO:0000313" key="7">
    <source>
        <dbReference type="EMBL" id="KAK9841187.1"/>
    </source>
</evidence>
<feature type="transmembrane region" description="Helical" evidence="5">
    <location>
        <begin position="409"/>
        <end position="430"/>
    </location>
</feature>
<dbReference type="InterPro" id="IPR011992">
    <property type="entry name" value="EF-hand-dom_pair"/>
</dbReference>
<keyword evidence="5" id="KW-0472">Membrane</keyword>
<dbReference type="InterPro" id="IPR018247">
    <property type="entry name" value="EF_Hand_1_Ca_BS"/>
</dbReference>
<dbReference type="AlphaFoldDB" id="A0AAW1S6H3"/>
<comment type="similarity">
    <text evidence="2">Belongs to the MscS (TC 1.A.23) family.</text>
</comment>
<dbReference type="GO" id="GO:0008381">
    <property type="term" value="F:mechanosensitive monoatomic ion channel activity"/>
    <property type="evidence" value="ECO:0007669"/>
    <property type="project" value="TreeGrafter"/>
</dbReference>
<feature type="compositionally biased region" description="Basic and acidic residues" evidence="4">
    <location>
        <begin position="717"/>
        <end position="735"/>
    </location>
</feature>
<comment type="subcellular location">
    <subcellularLocation>
        <location evidence="1">Membrane</location>
        <topology evidence="1">Multi-pass membrane protein</topology>
    </subcellularLocation>
</comment>
<sequence length="1123" mass="123747">MSSSPATNLQPQPRKSLEEVIVEEVKEASNNSLESSNSDASDALKRDQFKFRRPLLGANHKAAQDSNTTEGSEEGPQGPQPRKRRWFALPHKHVQGSTDDDALSRISEGTAASTHGRHTVTGIEGPTPRAHASQPPSPGHAAPDAIPESPLTEAQRAKAQRVINLFKNPAKPVPGSKAAEWPPTKSDHTAAFPTRLPGVLEGARNSTHSHPAGDLHTAPNTPRSPRDPGLSKRLLGAASKRRTSFHLFRHSPKAPTESSGTHQSDNDEDFNFEDLDENLAQAEKPLWKTAIFWKIAIPWIVAIILIVLGGAFLASAQGVLRYKDFSFPRWLIFVGMLVPIWWLGRGIVKFVVFIIEGAFFTQKRALYYIMGTKKPLKWMLRAVFLIPLWAGIFGSQPNKSQSFTEGYGYAIRALVCLFLFTLANVIKAFIAKLIATHFHKEQYFERMQAALRKEYFIMALSIPRSQAGMAEENAAAQEQALAEGKLAEHASLGGSAGRRQRSAILNALPKMVRFRATMQTIGDKTLGNATALTDKLKTKGPFTVKRENDAEDALEAARRADYQDAPPARCQAAREEGLPPPHVPSSFRRRSSHRSAHSGRTSLERPTPGLAAPGGIPVATQGHTKSPPGLDKRQSGLDRRQSGLDQRSDRDSPLGYTATGSMSKRRPPQSRYSRSMTGQDRLVARSEAEQASQQTGSQGGWGKLRGKLHHSKSILDPTRDRKAERKEKQQKDLRKLPGCTAEQSPEELLDKIHKVEKHIRKNNLTITFTGALGQATREERVTSDKEAKKLAFYLFWNIKPSFTRTYILPADLEEFLAPQEVDEAFHMLDENGNGKVSLHEIRDAVINIFNERRNLATSLKDTKNVMAALERVIGVIVHVVFIVFYLLIFNVNVSKVWLTLSSVIVAFSFIFGTSIQNMFNAVVLLFGVHPFDVGDALYLITSASATKPDYVVVEEISLNTTIVVRWDGARIWFPNANLIQMPLLNLTRSDNLAETLTVLVDIGTTGNVVETLAAALKEFVEARPMDYSAHDVMFTTGADPLKLGLLVFYQFAHTGVDLGRTGHARSALYMVVSATLTRLGVGYSMPSVKRTRPGEAFNSQARTFARGAPATLLTGFGSMAGMS</sequence>
<feature type="domain" description="EF-hand" evidence="6">
    <location>
        <begin position="816"/>
        <end position="851"/>
    </location>
</feature>
<keyword evidence="5" id="KW-0812">Transmembrane</keyword>
<evidence type="ECO:0000259" key="6">
    <source>
        <dbReference type="PROSITE" id="PS50222"/>
    </source>
</evidence>
<evidence type="ECO:0000256" key="5">
    <source>
        <dbReference type="SAM" id="Phobius"/>
    </source>
</evidence>
<dbReference type="Proteomes" id="UP001438707">
    <property type="component" value="Unassembled WGS sequence"/>
</dbReference>
<dbReference type="InterPro" id="IPR006685">
    <property type="entry name" value="MscS_channel_2nd"/>
</dbReference>
<dbReference type="PANTHER" id="PTHR31618">
    <property type="entry name" value="MECHANOSENSITIVE ION CHANNEL PROTEIN 5"/>
    <property type="match status" value="1"/>
</dbReference>
<feature type="region of interest" description="Disordered" evidence="4">
    <location>
        <begin position="559"/>
        <end position="739"/>
    </location>
</feature>
<dbReference type="Pfam" id="PF00924">
    <property type="entry name" value="MS_channel_2nd"/>
    <property type="match status" value="1"/>
</dbReference>
<feature type="transmembrane region" description="Helical" evidence="5">
    <location>
        <begin position="897"/>
        <end position="915"/>
    </location>
</feature>
<evidence type="ECO:0000256" key="1">
    <source>
        <dbReference type="ARBA" id="ARBA00004141"/>
    </source>
</evidence>
<feature type="compositionally biased region" description="Basic residues" evidence="4">
    <location>
        <begin position="587"/>
        <end position="597"/>
    </location>
</feature>
<proteinExistence type="inferred from homology"/>
<comment type="caution">
    <text evidence="7">The sequence shown here is derived from an EMBL/GenBank/DDBJ whole genome shotgun (WGS) entry which is preliminary data.</text>
</comment>
<feature type="compositionally biased region" description="Basic residues" evidence="4">
    <location>
        <begin position="81"/>
        <end position="94"/>
    </location>
</feature>
<evidence type="ECO:0000256" key="4">
    <source>
        <dbReference type="SAM" id="MobiDB-lite"/>
    </source>
</evidence>
<dbReference type="InterPro" id="IPR010920">
    <property type="entry name" value="LSM_dom_sf"/>
</dbReference>
<dbReference type="EMBL" id="JALJOS010000003">
    <property type="protein sequence ID" value="KAK9841187.1"/>
    <property type="molecule type" value="Genomic_DNA"/>
</dbReference>
<evidence type="ECO:0000256" key="2">
    <source>
        <dbReference type="ARBA" id="ARBA00008017"/>
    </source>
</evidence>
<feature type="compositionally biased region" description="Low complexity" evidence="4">
    <location>
        <begin position="28"/>
        <end position="41"/>
    </location>
</feature>
<evidence type="ECO:0000313" key="8">
    <source>
        <dbReference type="Proteomes" id="UP001438707"/>
    </source>
</evidence>
<dbReference type="InterPro" id="IPR016688">
    <property type="entry name" value="MscS-like_plants/fungi"/>
</dbReference>
<protein>
    <recommendedName>
        <fullName evidence="6">EF-hand domain-containing protein</fullName>
    </recommendedName>
</protein>
<feature type="transmembrane region" description="Helical" evidence="5">
    <location>
        <begin position="872"/>
        <end position="891"/>
    </location>
</feature>
<feature type="region of interest" description="Disordered" evidence="4">
    <location>
        <begin position="26"/>
        <end position="232"/>
    </location>
</feature>
<reference evidence="7 8" key="1">
    <citation type="journal article" date="2024" name="Nat. Commun.">
        <title>Phylogenomics reveals the evolutionary origins of lichenization in chlorophyte algae.</title>
        <authorList>
            <person name="Puginier C."/>
            <person name="Libourel C."/>
            <person name="Otte J."/>
            <person name="Skaloud P."/>
            <person name="Haon M."/>
            <person name="Grisel S."/>
            <person name="Petersen M."/>
            <person name="Berrin J.G."/>
            <person name="Delaux P.M."/>
            <person name="Dal Grande F."/>
            <person name="Keller J."/>
        </authorList>
    </citation>
    <scope>NUCLEOTIDE SEQUENCE [LARGE SCALE GENOMIC DNA]</scope>
    <source>
        <strain evidence="7 8">SAG 2145</strain>
    </source>
</reference>
<dbReference type="GO" id="GO:0006820">
    <property type="term" value="P:monoatomic anion transport"/>
    <property type="evidence" value="ECO:0007669"/>
    <property type="project" value="TreeGrafter"/>
</dbReference>
<keyword evidence="8" id="KW-1185">Reference proteome</keyword>
<dbReference type="SUPFAM" id="SSF47473">
    <property type="entry name" value="EF-hand"/>
    <property type="match status" value="1"/>
</dbReference>
<dbReference type="PANTHER" id="PTHR31618:SF1">
    <property type="entry name" value="EF-HAND DOMAIN-CONTAINING PROTEIN"/>
    <property type="match status" value="1"/>
</dbReference>
<dbReference type="PROSITE" id="PS50222">
    <property type="entry name" value="EF_HAND_2"/>
    <property type="match status" value="1"/>
</dbReference>
<gene>
    <name evidence="7" type="ORF">WJX74_001569</name>
</gene>
<dbReference type="GO" id="GO:0005509">
    <property type="term" value="F:calcium ion binding"/>
    <property type="evidence" value="ECO:0007669"/>
    <property type="project" value="InterPro"/>
</dbReference>
<feature type="transmembrane region" description="Helical" evidence="5">
    <location>
        <begin position="378"/>
        <end position="397"/>
    </location>
</feature>
<dbReference type="GO" id="GO:0005886">
    <property type="term" value="C:plasma membrane"/>
    <property type="evidence" value="ECO:0007669"/>
    <property type="project" value="TreeGrafter"/>
</dbReference>
<name>A0AAW1S6H3_9CHLO</name>
<keyword evidence="5" id="KW-1133">Transmembrane helix</keyword>
<evidence type="ECO:0000256" key="3">
    <source>
        <dbReference type="ARBA" id="ARBA00022837"/>
    </source>
</evidence>
<feature type="region of interest" description="Disordered" evidence="4">
    <location>
        <begin position="246"/>
        <end position="267"/>
    </location>
</feature>
<keyword evidence="3" id="KW-0106">Calcium</keyword>
<organism evidence="7 8">
    <name type="scientific">Apatococcus lobatus</name>
    <dbReference type="NCBI Taxonomy" id="904363"/>
    <lineage>
        <taxon>Eukaryota</taxon>
        <taxon>Viridiplantae</taxon>
        <taxon>Chlorophyta</taxon>
        <taxon>core chlorophytes</taxon>
        <taxon>Trebouxiophyceae</taxon>
        <taxon>Chlorellales</taxon>
        <taxon>Chlorellaceae</taxon>
        <taxon>Apatococcus</taxon>
    </lineage>
</organism>
<accession>A0AAW1S6H3</accession>
<feature type="compositionally biased region" description="Basic and acidic residues" evidence="4">
    <location>
        <begin position="630"/>
        <end position="652"/>
    </location>
</feature>
<dbReference type="SUPFAM" id="SSF50182">
    <property type="entry name" value="Sm-like ribonucleoproteins"/>
    <property type="match status" value="1"/>
</dbReference>
<dbReference type="PROSITE" id="PS00018">
    <property type="entry name" value="EF_HAND_1"/>
    <property type="match status" value="1"/>
</dbReference>
<feature type="transmembrane region" description="Helical" evidence="5">
    <location>
        <begin position="327"/>
        <end position="344"/>
    </location>
</feature>
<dbReference type="InterPro" id="IPR002048">
    <property type="entry name" value="EF_hand_dom"/>
</dbReference>
<feature type="transmembrane region" description="Helical" evidence="5">
    <location>
        <begin position="291"/>
        <end position="315"/>
    </location>
</feature>